<dbReference type="OrthoDB" id="9784984at2"/>
<evidence type="ECO:0000256" key="2">
    <source>
        <dbReference type="ARBA" id="ARBA00023015"/>
    </source>
</evidence>
<keyword evidence="4" id="KW-0238">DNA-binding</keyword>
<dbReference type="GO" id="GO:0016987">
    <property type="term" value="F:sigma factor activity"/>
    <property type="evidence" value="ECO:0007669"/>
    <property type="project" value="UniProtKB-KW"/>
</dbReference>
<dbReference type="Gene3D" id="1.10.1740.10">
    <property type="match status" value="1"/>
</dbReference>
<feature type="domain" description="RNA polymerase sigma factor 70 region 4 type 2" evidence="7">
    <location>
        <begin position="108"/>
        <end position="160"/>
    </location>
</feature>
<dbReference type="AlphaFoldDB" id="A0A1A5YTJ2"/>
<reference evidence="8 9" key="1">
    <citation type="submission" date="2016-05" db="EMBL/GenBank/DDBJ databases">
        <title>Paenibacillus oryzae. sp. nov., isolated from the rice root.</title>
        <authorList>
            <person name="Zhang J."/>
            <person name="Zhang X."/>
        </authorList>
    </citation>
    <scope>NUCLEOTIDE SEQUENCE [LARGE SCALE GENOMIC DNA]</scope>
    <source>
        <strain evidence="8 9">1DrF-4</strain>
    </source>
</reference>
<gene>
    <name evidence="8" type="ORF">A7K91_25705</name>
</gene>
<dbReference type="Gene3D" id="1.10.10.10">
    <property type="entry name" value="Winged helix-like DNA-binding domain superfamily/Winged helix DNA-binding domain"/>
    <property type="match status" value="1"/>
</dbReference>
<evidence type="ECO:0000256" key="5">
    <source>
        <dbReference type="ARBA" id="ARBA00023163"/>
    </source>
</evidence>
<evidence type="ECO:0000313" key="8">
    <source>
        <dbReference type="EMBL" id="OBR68883.1"/>
    </source>
</evidence>
<keyword evidence="9" id="KW-1185">Reference proteome</keyword>
<dbReference type="NCBIfam" id="TIGR02937">
    <property type="entry name" value="sigma70-ECF"/>
    <property type="match status" value="1"/>
</dbReference>
<dbReference type="STRING" id="1844972.A7K91_25705"/>
<dbReference type="InterPro" id="IPR013249">
    <property type="entry name" value="RNA_pol_sigma70_r4_t2"/>
</dbReference>
<evidence type="ECO:0000256" key="4">
    <source>
        <dbReference type="ARBA" id="ARBA00023125"/>
    </source>
</evidence>
<keyword evidence="2" id="KW-0805">Transcription regulation</keyword>
<dbReference type="PANTHER" id="PTHR43133">
    <property type="entry name" value="RNA POLYMERASE ECF-TYPE SIGMA FACTO"/>
    <property type="match status" value="1"/>
</dbReference>
<dbReference type="InterPro" id="IPR013324">
    <property type="entry name" value="RNA_pol_sigma_r3/r4-like"/>
</dbReference>
<comment type="similarity">
    <text evidence="1">Belongs to the sigma-70 factor family. ECF subfamily.</text>
</comment>
<evidence type="ECO:0000313" key="9">
    <source>
        <dbReference type="Proteomes" id="UP000092024"/>
    </source>
</evidence>
<sequence>MEETDIGNRFVKGGEDELEEIIALYGEKLLRYATAILCDYHEAENIVQEVFLSAYQNRNHFDGKNLSAWLYKITYNRCLNQLKKRKILYFQDIRSEAVLPESDKELSDEMLRALQKLKPMERALLYGHIIDGQSYEELSQLTGSSPVALRKQYQRAKDKIVKYLTIEYGKKESNYGQI</sequence>
<accession>A0A1A5YTJ2</accession>
<feature type="domain" description="RNA polymerase sigma-70 region 2" evidence="6">
    <location>
        <begin position="23"/>
        <end position="86"/>
    </location>
</feature>
<evidence type="ECO:0000256" key="1">
    <source>
        <dbReference type="ARBA" id="ARBA00010641"/>
    </source>
</evidence>
<dbReference type="SUPFAM" id="SSF88659">
    <property type="entry name" value="Sigma3 and sigma4 domains of RNA polymerase sigma factors"/>
    <property type="match status" value="1"/>
</dbReference>
<dbReference type="SUPFAM" id="SSF88946">
    <property type="entry name" value="Sigma2 domain of RNA polymerase sigma factors"/>
    <property type="match status" value="1"/>
</dbReference>
<keyword evidence="5" id="KW-0804">Transcription</keyword>
<comment type="caution">
    <text evidence="8">The sequence shown here is derived from an EMBL/GenBank/DDBJ whole genome shotgun (WGS) entry which is preliminary data.</text>
</comment>
<dbReference type="Pfam" id="PF04542">
    <property type="entry name" value="Sigma70_r2"/>
    <property type="match status" value="1"/>
</dbReference>
<keyword evidence="3" id="KW-0731">Sigma factor</keyword>
<evidence type="ECO:0000259" key="7">
    <source>
        <dbReference type="Pfam" id="PF08281"/>
    </source>
</evidence>
<dbReference type="InterPro" id="IPR014284">
    <property type="entry name" value="RNA_pol_sigma-70_dom"/>
</dbReference>
<organism evidence="8 9">
    <name type="scientific">Paenibacillus oryzae</name>
    <dbReference type="NCBI Taxonomy" id="1844972"/>
    <lineage>
        <taxon>Bacteria</taxon>
        <taxon>Bacillati</taxon>
        <taxon>Bacillota</taxon>
        <taxon>Bacilli</taxon>
        <taxon>Bacillales</taxon>
        <taxon>Paenibacillaceae</taxon>
        <taxon>Paenibacillus</taxon>
    </lineage>
</organism>
<proteinExistence type="inferred from homology"/>
<protein>
    <submittedName>
        <fullName evidence="8">RNA polymerase subunit sigma-24</fullName>
    </submittedName>
</protein>
<dbReference type="PANTHER" id="PTHR43133:SF8">
    <property type="entry name" value="RNA POLYMERASE SIGMA FACTOR HI_1459-RELATED"/>
    <property type="match status" value="1"/>
</dbReference>
<dbReference type="Pfam" id="PF08281">
    <property type="entry name" value="Sigma70_r4_2"/>
    <property type="match status" value="1"/>
</dbReference>
<dbReference type="InterPro" id="IPR007627">
    <property type="entry name" value="RNA_pol_sigma70_r2"/>
</dbReference>
<dbReference type="Proteomes" id="UP000092024">
    <property type="component" value="Unassembled WGS sequence"/>
</dbReference>
<dbReference type="GO" id="GO:0003677">
    <property type="term" value="F:DNA binding"/>
    <property type="evidence" value="ECO:0007669"/>
    <property type="project" value="UniProtKB-KW"/>
</dbReference>
<dbReference type="EMBL" id="LYPA01000024">
    <property type="protein sequence ID" value="OBR68883.1"/>
    <property type="molecule type" value="Genomic_DNA"/>
</dbReference>
<dbReference type="InterPro" id="IPR013325">
    <property type="entry name" value="RNA_pol_sigma_r2"/>
</dbReference>
<dbReference type="InterPro" id="IPR036388">
    <property type="entry name" value="WH-like_DNA-bd_sf"/>
</dbReference>
<dbReference type="GO" id="GO:0006352">
    <property type="term" value="P:DNA-templated transcription initiation"/>
    <property type="evidence" value="ECO:0007669"/>
    <property type="project" value="InterPro"/>
</dbReference>
<name>A0A1A5YTJ2_9BACL</name>
<evidence type="ECO:0000259" key="6">
    <source>
        <dbReference type="Pfam" id="PF04542"/>
    </source>
</evidence>
<dbReference type="InterPro" id="IPR039425">
    <property type="entry name" value="RNA_pol_sigma-70-like"/>
</dbReference>
<evidence type="ECO:0000256" key="3">
    <source>
        <dbReference type="ARBA" id="ARBA00023082"/>
    </source>
</evidence>
<dbReference type="RefSeq" id="WP_068678957.1">
    <property type="nucleotide sequence ID" value="NZ_LYPA01000024.1"/>
</dbReference>